<keyword evidence="3" id="KW-1185">Reference proteome</keyword>
<evidence type="ECO:0000313" key="1">
    <source>
        <dbReference type="EMBL" id="CAA2634794.1"/>
    </source>
</evidence>
<organism evidence="2 3">
    <name type="scientific">Spirodela intermedia</name>
    <name type="common">Intermediate duckweed</name>
    <dbReference type="NCBI Taxonomy" id="51605"/>
    <lineage>
        <taxon>Eukaryota</taxon>
        <taxon>Viridiplantae</taxon>
        <taxon>Streptophyta</taxon>
        <taxon>Embryophyta</taxon>
        <taxon>Tracheophyta</taxon>
        <taxon>Spermatophyta</taxon>
        <taxon>Magnoliopsida</taxon>
        <taxon>Liliopsida</taxon>
        <taxon>Araceae</taxon>
        <taxon>Lemnoideae</taxon>
        <taxon>Spirodela</taxon>
    </lineage>
</organism>
<proteinExistence type="predicted"/>
<evidence type="ECO:0000313" key="2">
    <source>
        <dbReference type="EMBL" id="CAA7411010.1"/>
    </source>
</evidence>
<dbReference type="Proteomes" id="UP000663760">
    <property type="component" value="Chromosome 18"/>
</dbReference>
<accession>A0A7I8LMI3</accession>
<protein>
    <submittedName>
        <fullName evidence="2">Uncharacterized protein</fullName>
    </submittedName>
</protein>
<dbReference type="EMBL" id="LR743605">
    <property type="protein sequence ID" value="CAA2634794.1"/>
    <property type="molecule type" value="Genomic_DNA"/>
</dbReference>
<name>A0A7I8LMI3_SPIIN</name>
<sequence length="25" mass="2866">MKPLDLLGTHKKGLEHTLFSLMKKV</sequence>
<dbReference type="AlphaFoldDB" id="A0A7I8LMI3"/>
<dbReference type="EMBL" id="LR746281">
    <property type="protein sequence ID" value="CAA7411010.1"/>
    <property type="molecule type" value="Genomic_DNA"/>
</dbReference>
<gene>
    <name evidence="1" type="ORF">SI7747_18020188</name>
    <name evidence="2" type="ORF">SI8410_18021688</name>
</gene>
<reference evidence="2" key="1">
    <citation type="submission" date="2020-02" db="EMBL/GenBank/DDBJ databases">
        <authorList>
            <person name="Scholz U."/>
            <person name="Mascher M."/>
            <person name="Fiebig A."/>
        </authorList>
    </citation>
    <scope>NUCLEOTIDE SEQUENCE</scope>
</reference>
<evidence type="ECO:0000313" key="3">
    <source>
        <dbReference type="Proteomes" id="UP000663760"/>
    </source>
</evidence>